<evidence type="ECO:0000256" key="1">
    <source>
        <dbReference type="ARBA" id="ARBA00022737"/>
    </source>
</evidence>
<keyword evidence="2 3" id="KW-0802">TPR repeat</keyword>
<evidence type="ECO:0000313" key="5">
    <source>
        <dbReference type="EMBL" id="SEA56368.1"/>
    </source>
</evidence>
<sequence length="124" mass="14183">MKKNALFIIIILFCLNSYSQTSFDGFYEKGLENYSNRNYREAIANYNKAIELKPKYLNVFGMADAFAMRGVSKHMLQDYTGGIADYTNAIQLEPTDARNYSLRGMSKIKLKQINSACLNFYSIS</sequence>
<feature type="repeat" description="TPR" evidence="3">
    <location>
        <begin position="63"/>
        <end position="96"/>
    </location>
</feature>
<dbReference type="InterPro" id="IPR019734">
    <property type="entry name" value="TPR_rpt"/>
</dbReference>
<feature type="signal peptide" evidence="4">
    <location>
        <begin position="1"/>
        <end position="19"/>
    </location>
</feature>
<dbReference type="PROSITE" id="PS50005">
    <property type="entry name" value="TPR"/>
    <property type="match status" value="2"/>
</dbReference>
<dbReference type="OrthoDB" id="965869at2"/>
<dbReference type="Pfam" id="PF00515">
    <property type="entry name" value="TPR_1"/>
    <property type="match status" value="1"/>
</dbReference>
<evidence type="ECO:0000313" key="6">
    <source>
        <dbReference type="Proteomes" id="UP000198951"/>
    </source>
</evidence>
<gene>
    <name evidence="5" type="ORF">SAMN05443667_105263</name>
</gene>
<evidence type="ECO:0000256" key="2">
    <source>
        <dbReference type="ARBA" id="ARBA00022803"/>
    </source>
</evidence>
<dbReference type="Gene3D" id="1.25.40.10">
    <property type="entry name" value="Tetratricopeptide repeat domain"/>
    <property type="match status" value="1"/>
</dbReference>
<keyword evidence="4" id="KW-0732">Signal</keyword>
<accession>A0A1H4C7M6</accession>
<dbReference type="InterPro" id="IPR011990">
    <property type="entry name" value="TPR-like_helical_dom_sf"/>
</dbReference>
<keyword evidence="6" id="KW-1185">Reference proteome</keyword>
<dbReference type="InterPro" id="IPR050498">
    <property type="entry name" value="Ycf3"/>
</dbReference>
<dbReference type="STRING" id="150146.SAMN05443667_105263"/>
<feature type="repeat" description="TPR" evidence="3">
    <location>
        <begin position="23"/>
        <end position="56"/>
    </location>
</feature>
<dbReference type="PANTHER" id="PTHR44858">
    <property type="entry name" value="TETRATRICOPEPTIDE REPEAT PROTEIN 6"/>
    <property type="match status" value="1"/>
</dbReference>
<dbReference type="Proteomes" id="UP000198951">
    <property type="component" value="Unassembled WGS sequence"/>
</dbReference>
<dbReference type="EMBL" id="FNRD01000005">
    <property type="protein sequence ID" value="SEA56368.1"/>
    <property type="molecule type" value="Genomic_DNA"/>
</dbReference>
<feature type="chain" id="PRO_5011587198" evidence="4">
    <location>
        <begin position="20"/>
        <end position="124"/>
    </location>
</feature>
<reference evidence="6" key="1">
    <citation type="submission" date="2016-10" db="EMBL/GenBank/DDBJ databases">
        <authorList>
            <person name="Varghese N."/>
            <person name="Submissions S."/>
        </authorList>
    </citation>
    <scope>NUCLEOTIDE SEQUENCE [LARGE SCALE GENOMIC DNA]</scope>
    <source>
        <strain evidence="6">DSM 22376</strain>
    </source>
</reference>
<dbReference type="RefSeq" id="WP_091088483.1">
    <property type="nucleotide sequence ID" value="NZ_FNRD01000005.1"/>
</dbReference>
<organism evidence="5 6">
    <name type="scientific">Flavobacterium gillisiae</name>
    <dbReference type="NCBI Taxonomy" id="150146"/>
    <lineage>
        <taxon>Bacteria</taxon>
        <taxon>Pseudomonadati</taxon>
        <taxon>Bacteroidota</taxon>
        <taxon>Flavobacteriia</taxon>
        <taxon>Flavobacteriales</taxon>
        <taxon>Flavobacteriaceae</taxon>
        <taxon>Flavobacterium</taxon>
    </lineage>
</organism>
<dbReference type="AlphaFoldDB" id="A0A1H4C7M6"/>
<name>A0A1H4C7M6_9FLAO</name>
<keyword evidence="1" id="KW-0677">Repeat</keyword>
<protein>
    <submittedName>
        <fullName evidence="5">Tetratricopeptide repeat-containing protein</fullName>
    </submittedName>
</protein>
<proteinExistence type="predicted"/>
<dbReference type="PANTHER" id="PTHR44858:SF1">
    <property type="entry name" value="UDP-N-ACETYLGLUCOSAMINE--PEPTIDE N-ACETYLGLUCOSAMINYLTRANSFERASE SPINDLY-RELATED"/>
    <property type="match status" value="1"/>
</dbReference>
<dbReference type="SUPFAM" id="SSF48452">
    <property type="entry name" value="TPR-like"/>
    <property type="match status" value="1"/>
</dbReference>
<dbReference type="SMART" id="SM00028">
    <property type="entry name" value="TPR"/>
    <property type="match status" value="2"/>
</dbReference>
<evidence type="ECO:0000256" key="3">
    <source>
        <dbReference type="PROSITE-ProRule" id="PRU00339"/>
    </source>
</evidence>
<evidence type="ECO:0000256" key="4">
    <source>
        <dbReference type="SAM" id="SignalP"/>
    </source>
</evidence>